<feature type="domain" description="Aminoglycoside phosphotransferase" evidence="2">
    <location>
        <begin position="4"/>
        <end position="239"/>
    </location>
</feature>
<dbReference type="InterPro" id="IPR002575">
    <property type="entry name" value="Aminoglycoside_PTrfase"/>
</dbReference>
<accession>A0AA39WSM4</accession>
<dbReference type="AlphaFoldDB" id="A0AA39WSM4"/>
<dbReference type="InterPro" id="IPR011009">
    <property type="entry name" value="Kinase-like_dom_sf"/>
</dbReference>
<reference evidence="3" key="1">
    <citation type="submission" date="2023-06" db="EMBL/GenBank/DDBJ databases">
        <title>Genome-scale phylogeny and comparative genomics of the fungal order Sordariales.</title>
        <authorList>
            <consortium name="Lawrence Berkeley National Laboratory"/>
            <person name="Hensen N."/>
            <person name="Bonometti L."/>
            <person name="Westerberg I."/>
            <person name="Brannstrom I.O."/>
            <person name="Guillou S."/>
            <person name="Cros-Aarteil S."/>
            <person name="Calhoun S."/>
            <person name="Haridas S."/>
            <person name="Kuo A."/>
            <person name="Mondo S."/>
            <person name="Pangilinan J."/>
            <person name="Riley R."/>
            <person name="Labutti K."/>
            <person name="Andreopoulos B."/>
            <person name="Lipzen A."/>
            <person name="Chen C."/>
            <person name="Yanf M."/>
            <person name="Daum C."/>
            <person name="Ng V."/>
            <person name="Clum A."/>
            <person name="Steindorff A."/>
            <person name="Ohm R."/>
            <person name="Martin F."/>
            <person name="Silar P."/>
            <person name="Natvig D."/>
            <person name="Lalanne C."/>
            <person name="Gautier V."/>
            <person name="Ament-Velasquez S.L."/>
            <person name="Kruys A."/>
            <person name="Hutchinson M.I."/>
            <person name="Powell A.J."/>
            <person name="Barry K."/>
            <person name="Miller A.N."/>
            <person name="Grigoriev I.V."/>
            <person name="Debuchy R."/>
            <person name="Gladieux P."/>
            <person name="Thoren M.H."/>
            <person name="Johannesson H."/>
        </authorList>
    </citation>
    <scope>NUCLEOTIDE SEQUENCE</scope>
    <source>
        <strain evidence="3">CBS 606.72</strain>
    </source>
</reference>
<evidence type="ECO:0000313" key="4">
    <source>
        <dbReference type="Proteomes" id="UP001175000"/>
    </source>
</evidence>
<organism evidence="3 4">
    <name type="scientific">Immersiella caudata</name>
    <dbReference type="NCBI Taxonomy" id="314043"/>
    <lineage>
        <taxon>Eukaryota</taxon>
        <taxon>Fungi</taxon>
        <taxon>Dikarya</taxon>
        <taxon>Ascomycota</taxon>
        <taxon>Pezizomycotina</taxon>
        <taxon>Sordariomycetes</taxon>
        <taxon>Sordariomycetidae</taxon>
        <taxon>Sordariales</taxon>
        <taxon>Lasiosphaeriaceae</taxon>
        <taxon>Immersiella</taxon>
    </lineage>
</organism>
<keyword evidence="4" id="KW-1185">Reference proteome</keyword>
<dbReference type="Gene3D" id="3.30.200.20">
    <property type="entry name" value="Phosphorylase Kinase, domain 1"/>
    <property type="match status" value="1"/>
</dbReference>
<gene>
    <name evidence="3" type="ORF">B0T14DRAFT_538110</name>
</gene>
<evidence type="ECO:0000259" key="2">
    <source>
        <dbReference type="Pfam" id="PF01636"/>
    </source>
</evidence>
<sequence length="367" mass="41829">MRISLPVYPRHKTRAEVATLRWVRENTSIPVPKVFAFDDSNDNLIGFEWILMEHMKGTNADTRWRAMSMEQKVALTERMTKFQAELSRFGRAESLFRGIGTLDLCDESNNVEDTKAAAPGFLVSPEFFIGDHVRYDISRGPFRSAHDWLSTVLKIILQHQTAILKTSEDEDNIEDAENVSAVAQKLLALVPKVFPSTLEEPEATALYHHDLHLNNILVSEDGEITAVLDWECVSAMPLWMSAKLPKFLEGPAREKEPQRDSYADTDPVANEPAAAEGGGELGGQEKNELYYIHRMEYEATQLRKVYKAKLKQLWPEWPLDENPAEMDLFEAISMCDGIWAGRVGRWADRMEKGETMRFDMEDDYTPS</sequence>
<dbReference type="InterPro" id="IPR051678">
    <property type="entry name" value="AGP_Transferase"/>
</dbReference>
<name>A0AA39WSM4_9PEZI</name>
<dbReference type="PANTHER" id="PTHR21310:SF13">
    <property type="entry name" value="AMINOGLYCOSIDE PHOSPHOTRANSFERASE DOMAIN-CONTAINING PROTEIN"/>
    <property type="match status" value="1"/>
</dbReference>
<dbReference type="Gene3D" id="3.90.1200.10">
    <property type="match status" value="1"/>
</dbReference>
<dbReference type="Pfam" id="PF01636">
    <property type="entry name" value="APH"/>
    <property type="match status" value="1"/>
</dbReference>
<dbReference type="EMBL" id="JAULSU010000004">
    <property type="protein sequence ID" value="KAK0620853.1"/>
    <property type="molecule type" value="Genomic_DNA"/>
</dbReference>
<evidence type="ECO:0000313" key="3">
    <source>
        <dbReference type="EMBL" id="KAK0620853.1"/>
    </source>
</evidence>
<evidence type="ECO:0000256" key="1">
    <source>
        <dbReference type="SAM" id="MobiDB-lite"/>
    </source>
</evidence>
<protein>
    <submittedName>
        <fullName evidence="3">Phosphotransferase enzyme family-domain-containing protein</fullName>
    </submittedName>
</protein>
<feature type="region of interest" description="Disordered" evidence="1">
    <location>
        <begin position="250"/>
        <end position="281"/>
    </location>
</feature>
<dbReference type="PANTHER" id="PTHR21310">
    <property type="entry name" value="AMINOGLYCOSIDE PHOSPHOTRANSFERASE-RELATED-RELATED"/>
    <property type="match status" value="1"/>
</dbReference>
<comment type="caution">
    <text evidence="3">The sequence shown here is derived from an EMBL/GenBank/DDBJ whole genome shotgun (WGS) entry which is preliminary data.</text>
</comment>
<dbReference type="SUPFAM" id="SSF56112">
    <property type="entry name" value="Protein kinase-like (PK-like)"/>
    <property type="match status" value="1"/>
</dbReference>
<proteinExistence type="predicted"/>
<feature type="compositionally biased region" description="Basic and acidic residues" evidence="1">
    <location>
        <begin position="251"/>
        <end position="262"/>
    </location>
</feature>
<dbReference type="Proteomes" id="UP001175000">
    <property type="component" value="Unassembled WGS sequence"/>
</dbReference>